<reference evidence="1 2" key="1">
    <citation type="submission" date="2015-04" db="EMBL/GenBank/DDBJ databases">
        <authorList>
            <person name="Syromyatnikov M.Y."/>
            <person name="Popov V.N."/>
        </authorList>
    </citation>
    <scope>NUCLEOTIDE SEQUENCE [LARGE SCALE GENOMIC DNA]</scope>
</reference>
<keyword evidence="2" id="KW-1185">Reference proteome</keyword>
<sequence>MISLSLIATAGIQRILNEFNSIHSFSHSSDHKVFFPFKFDIVASLCEMNDSASCYACLSQNP</sequence>
<dbReference type="EMBL" id="CVRI01000038">
    <property type="protein sequence ID" value="CRK94063.1"/>
    <property type="molecule type" value="Genomic_DNA"/>
</dbReference>
<organism evidence="1 2">
    <name type="scientific">Clunio marinus</name>
    <dbReference type="NCBI Taxonomy" id="568069"/>
    <lineage>
        <taxon>Eukaryota</taxon>
        <taxon>Metazoa</taxon>
        <taxon>Ecdysozoa</taxon>
        <taxon>Arthropoda</taxon>
        <taxon>Hexapoda</taxon>
        <taxon>Insecta</taxon>
        <taxon>Pterygota</taxon>
        <taxon>Neoptera</taxon>
        <taxon>Endopterygota</taxon>
        <taxon>Diptera</taxon>
        <taxon>Nematocera</taxon>
        <taxon>Chironomoidea</taxon>
        <taxon>Chironomidae</taxon>
        <taxon>Clunio</taxon>
    </lineage>
</organism>
<accession>A0A1J1I136</accession>
<name>A0A1J1I136_9DIPT</name>
<proteinExistence type="predicted"/>
<evidence type="ECO:0000313" key="1">
    <source>
        <dbReference type="EMBL" id="CRK94063.1"/>
    </source>
</evidence>
<evidence type="ECO:0000313" key="2">
    <source>
        <dbReference type="Proteomes" id="UP000183832"/>
    </source>
</evidence>
<dbReference type="AlphaFoldDB" id="A0A1J1I136"/>
<gene>
    <name evidence="1" type="ORF">CLUMA_CG007586</name>
</gene>
<protein>
    <submittedName>
        <fullName evidence="1">CLUMA_CG007586, isoform A</fullName>
    </submittedName>
</protein>
<dbReference type="Proteomes" id="UP000183832">
    <property type="component" value="Unassembled WGS sequence"/>
</dbReference>